<dbReference type="Gene3D" id="1.10.486.10">
    <property type="entry name" value="PCRA, domain 4"/>
    <property type="match status" value="1"/>
</dbReference>
<keyword evidence="2" id="KW-0540">Nuclease</keyword>
<comment type="similarity">
    <text evidence="1">Belongs to the helicase family. UvrD subfamily.</text>
</comment>
<evidence type="ECO:0000256" key="9">
    <source>
        <dbReference type="ARBA" id="ARBA00023125"/>
    </source>
</evidence>
<dbReference type="Proteomes" id="UP000523863">
    <property type="component" value="Unassembled WGS sequence"/>
</dbReference>
<comment type="catalytic activity">
    <reaction evidence="12">
        <text>Couples ATP hydrolysis with the unwinding of duplex DNA by translocating in the 3'-5' direction.</text>
        <dbReference type="EC" id="5.6.2.4"/>
    </reaction>
</comment>
<evidence type="ECO:0000256" key="6">
    <source>
        <dbReference type="ARBA" id="ARBA00022806"/>
    </source>
</evidence>
<keyword evidence="7" id="KW-0269">Exonuclease</keyword>
<dbReference type="InterPro" id="IPR011604">
    <property type="entry name" value="PDDEXK-like_dom_sf"/>
</dbReference>
<keyword evidence="4" id="KW-0227">DNA damage</keyword>
<feature type="domain" description="UvrD-like helicase C-terminal" evidence="17">
    <location>
        <begin position="364"/>
        <end position="682"/>
    </location>
</feature>
<dbReference type="GO" id="GO:0000725">
    <property type="term" value="P:recombinational repair"/>
    <property type="evidence" value="ECO:0007669"/>
    <property type="project" value="TreeGrafter"/>
</dbReference>
<evidence type="ECO:0000256" key="2">
    <source>
        <dbReference type="ARBA" id="ARBA00022722"/>
    </source>
</evidence>
<dbReference type="PROSITE" id="PS51217">
    <property type="entry name" value="UVRD_HELICASE_CTER"/>
    <property type="match status" value="1"/>
</dbReference>
<feature type="domain" description="UvrD-like helicase ATP-binding" evidence="16">
    <location>
        <begin position="22"/>
        <end position="356"/>
    </location>
</feature>
<evidence type="ECO:0000259" key="17">
    <source>
        <dbReference type="PROSITE" id="PS51217"/>
    </source>
</evidence>
<keyword evidence="5 15" id="KW-0378">Hydrolase</keyword>
<evidence type="ECO:0000256" key="11">
    <source>
        <dbReference type="ARBA" id="ARBA00023235"/>
    </source>
</evidence>
<evidence type="ECO:0000256" key="8">
    <source>
        <dbReference type="ARBA" id="ARBA00022840"/>
    </source>
</evidence>
<dbReference type="PANTHER" id="PTHR11070:SF55">
    <property type="entry name" value="DNA 3'-5' HELICASE"/>
    <property type="match status" value="1"/>
</dbReference>
<dbReference type="InterPro" id="IPR038726">
    <property type="entry name" value="PDDEXK_AddAB-type"/>
</dbReference>
<dbReference type="Pfam" id="PF00580">
    <property type="entry name" value="UvrD-helicase"/>
    <property type="match status" value="1"/>
</dbReference>
<evidence type="ECO:0000259" key="16">
    <source>
        <dbReference type="PROSITE" id="PS51198"/>
    </source>
</evidence>
<evidence type="ECO:0000256" key="7">
    <source>
        <dbReference type="ARBA" id="ARBA00022839"/>
    </source>
</evidence>
<proteinExistence type="inferred from homology"/>
<accession>A0A7W9DA38</accession>
<keyword evidence="19" id="KW-1185">Reference proteome</keyword>
<evidence type="ECO:0000256" key="3">
    <source>
        <dbReference type="ARBA" id="ARBA00022741"/>
    </source>
</evidence>
<dbReference type="Gene3D" id="1.10.10.160">
    <property type="match status" value="1"/>
</dbReference>
<dbReference type="PROSITE" id="PS51198">
    <property type="entry name" value="UVRD_HELICASE_ATP_BIND"/>
    <property type="match status" value="1"/>
</dbReference>
<keyword evidence="8 15" id="KW-0067">ATP-binding</keyword>
<dbReference type="PANTHER" id="PTHR11070">
    <property type="entry name" value="UVRD / RECB / PCRA DNA HELICASE FAMILY MEMBER"/>
    <property type="match status" value="1"/>
</dbReference>
<keyword evidence="9" id="KW-0238">DNA-binding</keyword>
<protein>
    <recommendedName>
        <fullName evidence="13">DNA 3'-5' helicase</fullName>
        <ecNumber evidence="13">5.6.2.4</ecNumber>
    </recommendedName>
</protein>
<evidence type="ECO:0000256" key="13">
    <source>
        <dbReference type="ARBA" id="ARBA00034808"/>
    </source>
</evidence>
<dbReference type="InterPro" id="IPR014017">
    <property type="entry name" value="DNA_helicase_UvrD-like_C"/>
</dbReference>
<keyword evidence="3 15" id="KW-0547">Nucleotide-binding</keyword>
<evidence type="ECO:0000256" key="14">
    <source>
        <dbReference type="ARBA" id="ARBA00048988"/>
    </source>
</evidence>
<dbReference type="Gene3D" id="3.40.50.300">
    <property type="entry name" value="P-loop containing nucleotide triphosphate hydrolases"/>
    <property type="match status" value="3"/>
</dbReference>
<keyword evidence="10" id="KW-0234">DNA repair</keyword>
<name>A0A7W9DA38_9MICC</name>
<dbReference type="Gene3D" id="3.90.320.10">
    <property type="match status" value="1"/>
</dbReference>
<dbReference type="CDD" id="cd17932">
    <property type="entry name" value="DEXQc_UvrD"/>
    <property type="match status" value="1"/>
</dbReference>
<evidence type="ECO:0000313" key="18">
    <source>
        <dbReference type="EMBL" id="MBB5597215.1"/>
    </source>
</evidence>
<dbReference type="GO" id="GO:0043138">
    <property type="term" value="F:3'-5' DNA helicase activity"/>
    <property type="evidence" value="ECO:0007669"/>
    <property type="project" value="UniProtKB-EC"/>
</dbReference>
<dbReference type="SUPFAM" id="SSF52980">
    <property type="entry name" value="Restriction endonuclease-like"/>
    <property type="match status" value="1"/>
</dbReference>
<gene>
    <name evidence="18" type="ORF">BKA12_000295</name>
</gene>
<dbReference type="EC" id="5.6.2.4" evidence="13"/>
<comment type="catalytic activity">
    <reaction evidence="14">
        <text>ATP + H2O = ADP + phosphate + H(+)</text>
        <dbReference type="Rhea" id="RHEA:13065"/>
        <dbReference type="ChEBI" id="CHEBI:15377"/>
        <dbReference type="ChEBI" id="CHEBI:15378"/>
        <dbReference type="ChEBI" id="CHEBI:30616"/>
        <dbReference type="ChEBI" id="CHEBI:43474"/>
        <dbReference type="ChEBI" id="CHEBI:456216"/>
        <dbReference type="EC" id="5.6.2.4"/>
    </reaction>
</comment>
<dbReference type="RefSeq" id="WP_183640152.1">
    <property type="nucleotide sequence ID" value="NZ_JACHBL010000001.1"/>
</dbReference>
<comment type="caution">
    <text evidence="18">The sequence shown here is derived from an EMBL/GenBank/DDBJ whole genome shotgun (WGS) entry which is preliminary data.</text>
</comment>
<dbReference type="InterPro" id="IPR027417">
    <property type="entry name" value="P-loop_NTPase"/>
</dbReference>
<dbReference type="Pfam" id="PF13361">
    <property type="entry name" value="UvrD_C"/>
    <property type="match status" value="1"/>
</dbReference>
<dbReference type="AlphaFoldDB" id="A0A7W9DA38"/>
<dbReference type="InterPro" id="IPR000212">
    <property type="entry name" value="DNA_helicase_UvrD/REP"/>
</dbReference>
<dbReference type="GO" id="GO:0004527">
    <property type="term" value="F:exonuclease activity"/>
    <property type="evidence" value="ECO:0007669"/>
    <property type="project" value="UniProtKB-KW"/>
</dbReference>
<dbReference type="GO" id="GO:0003677">
    <property type="term" value="F:DNA binding"/>
    <property type="evidence" value="ECO:0007669"/>
    <property type="project" value="UniProtKB-KW"/>
</dbReference>
<keyword evidence="11" id="KW-0413">Isomerase</keyword>
<dbReference type="InterPro" id="IPR013986">
    <property type="entry name" value="DExx_box_DNA_helicase_dom_sf"/>
</dbReference>
<dbReference type="Pfam" id="PF12705">
    <property type="entry name" value="PDDEXK_1"/>
    <property type="match status" value="1"/>
</dbReference>
<organism evidence="18 19">
    <name type="scientific">Neomicrococcus lactis</name>
    <dbReference type="NCBI Taxonomy" id="732241"/>
    <lineage>
        <taxon>Bacteria</taxon>
        <taxon>Bacillati</taxon>
        <taxon>Actinomycetota</taxon>
        <taxon>Actinomycetes</taxon>
        <taxon>Micrococcales</taxon>
        <taxon>Micrococcaceae</taxon>
        <taxon>Neomicrococcus</taxon>
    </lineage>
</organism>
<dbReference type="EMBL" id="JACHBL010000001">
    <property type="protein sequence ID" value="MBB5597215.1"/>
    <property type="molecule type" value="Genomic_DNA"/>
</dbReference>
<dbReference type="InterPro" id="IPR011335">
    <property type="entry name" value="Restrct_endonuc-II-like"/>
</dbReference>
<reference evidence="18 19" key="1">
    <citation type="submission" date="2020-08" db="EMBL/GenBank/DDBJ databases">
        <title>Sequencing the genomes of 1000 actinobacteria strains.</title>
        <authorList>
            <person name="Klenk H.-P."/>
        </authorList>
    </citation>
    <scope>NUCLEOTIDE SEQUENCE [LARGE SCALE GENOMIC DNA]</scope>
    <source>
        <strain evidence="18 19">DSM 23694</strain>
    </source>
</reference>
<sequence>MNAKYSPRDLAAVLNQFRGKDMFPTADQERIIEAPLTPLLVVAGAGSGKTATMADRVVWLVANGFAKPEEVLGVTFTRKAAGELTARINAQLEMLRRGGIGDETEAVVPPTISTYHSYANELVKDYGLRLGVEPDARLLGEAEAWQIAHRIVRNYSGDPTSLNGVAASTITKAVLTFSGEMAEHRISLEQASGYLRELREKLEELPTGRRGGAQTLDDKKLLTMLRHRELVTSFVGEYQRYKHEHELLDYGDLIAIAAEIAEKVPVARATERERFKVVLLDEFQDTSHAQMVLFSKIFGDGHPVTAVGDPNQSIYGFRGASAGQLNEFPHQFPIVEADGNRRLADVAYLTTAWRNSKIVLGSANKVAAPLLIASEQNERGVPLKRLTESPMATNGRVHLAFVESEAKEAALIAEALDSEIRPGLDGKEPLKSAAVLSRTRAGFTAIAQALEERGLPYEITGLGGLLDAPEVGVIVSTLHVISNPHRPDHLWRLLAGARWRLGAADLMALSEWSKELERRRTPARKQSADPDEPPFATELLESATLIEAIEELPPVDWAAYRSGRQLSEAARERLTRLSTELKALRQHAHDDLGDLVRLIERTTQLDIELDARPWVDHHSGRKQLDVFFDVVDDFVRSAERPRLQEFLDWLDAAADHEDGLELAPDEPKPGTIQILTVHASKGLEWDIVAVPSMTEKKFPSMSKSSRWTSGSSALPWELRGDRHSLPQWRTDGETLKEVVDAEKEYADDEKHHRENEERRLAYVALTRAKDFLLCTTAAYYGSAVKPQAPSPFILDVKELSESSEVDGQTSSISVLTWLSEEEIPEENPEKGRDFSAVWPFDPLSGPTVTMRKADSSAPLVTPPPASRRPALEALAEEVQQGVGQWNNLREQSGELQEGTEPASLIQTKQGRELLDEVLSVLTRRMELSGSRAVHAVGDPKHLSPSMMVEAANDPAGARKQYLRPVPTRPSKEAHLGNLFHEWVERFYKTPVLLDIEDVMPATDEDVLQQLEVLKDKFRDSEWSSLQAEEVEVPFDQLVAGVPVRGRIDAVFKHGDAYEIVDWKTGHVPSGQDRENKKVQLSMYRLAFARARGVDPERVSAAFYYVNHGKTLRFDTFHSEEELEALIETYRLAGTN</sequence>
<keyword evidence="6 15" id="KW-0347">Helicase</keyword>
<dbReference type="GO" id="GO:0033202">
    <property type="term" value="C:DNA helicase complex"/>
    <property type="evidence" value="ECO:0007669"/>
    <property type="project" value="TreeGrafter"/>
</dbReference>
<dbReference type="GO" id="GO:0005829">
    <property type="term" value="C:cytosol"/>
    <property type="evidence" value="ECO:0007669"/>
    <property type="project" value="TreeGrafter"/>
</dbReference>
<evidence type="ECO:0000256" key="12">
    <source>
        <dbReference type="ARBA" id="ARBA00034617"/>
    </source>
</evidence>
<dbReference type="SUPFAM" id="SSF52540">
    <property type="entry name" value="P-loop containing nucleoside triphosphate hydrolases"/>
    <property type="match status" value="1"/>
</dbReference>
<dbReference type="InterPro" id="IPR014016">
    <property type="entry name" value="UvrD-like_ATP-bd"/>
</dbReference>
<evidence type="ECO:0000256" key="4">
    <source>
        <dbReference type="ARBA" id="ARBA00022763"/>
    </source>
</evidence>
<feature type="binding site" evidence="15">
    <location>
        <begin position="43"/>
        <end position="50"/>
    </location>
    <ligand>
        <name>ATP</name>
        <dbReference type="ChEBI" id="CHEBI:30616"/>
    </ligand>
</feature>
<evidence type="ECO:0000313" key="19">
    <source>
        <dbReference type="Proteomes" id="UP000523863"/>
    </source>
</evidence>
<dbReference type="GO" id="GO:0005524">
    <property type="term" value="F:ATP binding"/>
    <property type="evidence" value="ECO:0007669"/>
    <property type="project" value="UniProtKB-UniRule"/>
</dbReference>
<evidence type="ECO:0000256" key="1">
    <source>
        <dbReference type="ARBA" id="ARBA00009922"/>
    </source>
</evidence>
<evidence type="ECO:0000256" key="5">
    <source>
        <dbReference type="ARBA" id="ARBA00022801"/>
    </source>
</evidence>
<evidence type="ECO:0000256" key="10">
    <source>
        <dbReference type="ARBA" id="ARBA00023204"/>
    </source>
</evidence>
<evidence type="ECO:0000256" key="15">
    <source>
        <dbReference type="PROSITE-ProRule" id="PRU00560"/>
    </source>
</evidence>